<accession>A0AAU7CAY3</accession>
<keyword evidence="6 7" id="KW-0472">Membrane</keyword>
<feature type="transmembrane region" description="Helical" evidence="7">
    <location>
        <begin position="187"/>
        <end position="206"/>
    </location>
</feature>
<keyword evidence="3" id="KW-1003">Cell membrane</keyword>
<feature type="transmembrane region" description="Helical" evidence="7">
    <location>
        <begin position="235"/>
        <end position="254"/>
    </location>
</feature>
<evidence type="ECO:0000256" key="4">
    <source>
        <dbReference type="ARBA" id="ARBA00022692"/>
    </source>
</evidence>
<reference evidence="8" key="1">
    <citation type="submission" date="2024-05" db="EMBL/GenBank/DDBJ databases">
        <title>Planctomycetes of the genus Singulisphaera possess chitinolytic capabilities.</title>
        <authorList>
            <person name="Ivanova A."/>
        </authorList>
    </citation>
    <scope>NUCLEOTIDE SEQUENCE</scope>
    <source>
        <strain evidence="8">Ch08T</strain>
    </source>
</reference>
<feature type="transmembrane region" description="Helical" evidence="7">
    <location>
        <begin position="28"/>
        <end position="50"/>
    </location>
</feature>
<evidence type="ECO:0000313" key="8">
    <source>
        <dbReference type="EMBL" id="XBH02307.1"/>
    </source>
</evidence>
<feature type="transmembrane region" description="Helical" evidence="7">
    <location>
        <begin position="152"/>
        <end position="175"/>
    </location>
</feature>
<organism evidence="8">
    <name type="scientific">Singulisphaera sp. Ch08</name>
    <dbReference type="NCBI Taxonomy" id="3120278"/>
    <lineage>
        <taxon>Bacteria</taxon>
        <taxon>Pseudomonadati</taxon>
        <taxon>Planctomycetota</taxon>
        <taxon>Planctomycetia</taxon>
        <taxon>Isosphaerales</taxon>
        <taxon>Isosphaeraceae</taxon>
        <taxon>Singulisphaera</taxon>
    </lineage>
</organism>
<keyword evidence="4 7" id="KW-0812">Transmembrane</keyword>
<dbReference type="GO" id="GO:0005886">
    <property type="term" value="C:plasma membrane"/>
    <property type="evidence" value="ECO:0007669"/>
    <property type="project" value="UniProtKB-SubCell"/>
</dbReference>
<dbReference type="Gene3D" id="1.20.1250.20">
    <property type="entry name" value="MFS general substrate transporter like domains"/>
    <property type="match status" value="2"/>
</dbReference>
<gene>
    <name evidence="8" type="ORF">V5E97_28820</name>
</gene>
<keyword evidence="2" id="KW-0813">Transport</keyword>
<feature type="transmembrane region" description="Helical" evidence="7">
    <location>
        <begin position="356"/>
        <end position="376"/>
    </location>
</feature>
<dbReference type="InterPro" id="IPR036259">
    <property type="entry name" value="MFS_trans_sf"/>
</dbReference>
<proteinExistence type="predicted"/>
<dbReference type="RefSeq" id="WP_406695049.1">
    <property type="nucleotide sequence ID" value="NZ_CP155447.1"/>
</dbReference>
<feature type="transmembrane region" description="Helical" evidence="7">
    <location>
        <begin position="117"/>
        <end position="140"/>
    </location>
</feature>
<dbReference type="SUPFAM" id="SSF103473">
    <property type="entry name" value="MFS general substrate transporter"/>
    <property type="match status" value="1"/>
</dbReference>
<evidence type="ECO:0000256" key="5">
    <source>
        <dbReference type="ARBA" id="ARBA00022989"/>
    </source>
</evidence>
<sequence>MVPGRSRSATTQENPTVGGIYARTRWRLAGMMALTYAIQGAFWPLLAVHLRDLGIDGRGRGWIFATLALGSFAMPLGAGQLVDRLMPAQRFLALAYLVGTAILASLAWGVSVTPWTLFAWFLAYWLVMAPTIVIGATLALRNLANPRDEFAGVRLWGTIGWMVAGWFVSALMASSGSSRAGQGAYEAFWVAAGLSLVLAAYSLTLPHTPPLAVGDRTASGLRAAVAMLRRREISVFLRTAFCICLTTPFIYQVLPTHLESRGLPRAWISTAMTLGQVPEIAALAVLPWMFHRFQYHGTLAIGIAALALRFLSLAVDPPLWVVLAGIPLQGVGVACFTIGGQVFMDSRAPAERRAGAQAILTVLTAGMGSLLGSVLAGEISTWFPRDSALVFLIPCLIDVALLVYFCVSFRPDHATTTRIDVTNEAPPLGNDGVRGSVALTSNLVTESADG</sequence>
<dbReference type="GO" id="GO:0015213">
    <property type="term" value="F:uridine transmembrane transporter activity"/>
    <property type="evidence" value="ECO:0007669"/>
    <property type="project" value="TreeGrafter"/>
</dbReference>
<dbReference type="Pfam" id="PF03825">
    <property type="entry name" value="Nuc_H_symport"/>
    <property type="match status" value="1"/>
</dbReference>
<name>A0AAU7CAY3_9BACT</name>
<dbReference type="EMBL" id="CP155447">
    <property type="protein sequence ID" value="XBH02307.1"/>
    <property type="molecule type" value="Genomic_DNA"/>
</dbReference>
<evidence type="ECO:0000256" key="2">
    <source>
        <dbReference type="ARBA" id="ARBA00022448"/>
    </source>
</evidence>
<dbReference type="PANTHER" id="PTHR23522:SF4">
    <property type="entry name" value="NUCLEOSIDE PERMEASE NUPG-RELATED"/>
    <property type="match status" value="1"/>
</dbReference>
<evidence type="ECO:0000256" key="6">
    <source>
        <dbReference type="ARBA" id="ARBA00023136"/>
    </source>
</evidence>
<dbReference type="GO" id="GO:0015212">
    <property type="term" value="F:cytidine transmembrane transporter activity"/>
    <property type="evidence" value="ECO:0007669"/>
    <property type="project" value="TreeGrafter"/>
</dbReference>
<evidence type="ECO:0000256" key="1">
    <source>
        <dbReference type="ARBA" id="ARBA00004651"/>
    </source>
</evidence>
<dbReference type="InterPro" id="IPR004740">
    <property type="entry name" value="Nuc_H_symport"/>
</dbReference>
<dbReference type="PANTHER" id="PTHR23522">
    <property type="entry name" value="BLL5896 PROTEIN"/>
    <property type="match status" value="1"/>
</dbReference>
<feature type="transmembrane region" description="Helical" evidence="7">
    <location>
        <begin position="388"/>
        <end position="409"/>
    </location>
</feature>
<keyword evidence="5 7" id="KW-1133">Transmembrane helix</keyword>
<feature type="transmembrane region" description="Helical" evidence="7">
    <location>
        <begin position="266"/>
        <end position="290"/>
    </location>
</feature>
<feature type="transmembrane region" description="Helical" evidence="7">
    <location>
        <begin position="321"/>
        <end position="344"/>
    </location>
</feature>
<feature type="transmembrane region" description="Helical" evidence="7">
    <location>
        <begin position="297"/>
        <end position="315"/>
    </location>
</feature>
<comment type="subcellular location">
    <subcellularLocation>
        <location evidence="1">Cell membrane</location>
        <topology evidence="1">Multi-pass membrane protein</topology>
    </subcellularLocation>
</comment>
<feature type="transmembrane region" description="Helical" evidence="7">
    <location>
        <begin position="91"/>
        <end position="111"/>
    </location>
</feature>
<evidence type="ECO:0000256" key="7">
    <source>
        <dbReference type="SAM" id="Phobius"/>
    </source>
</evidence>
<dbReference type="AlphaFoldDB" id="A0AAU7CAY3"/>
<evidence type="ECO:0000256" key="3">
    <source>
        <dbReference type="ARBA" id="ARBA00022475"/>
    </source>
</evidence>
<feature type="transmembrane region" description="Helical" evidence="7">
    <location>
        <begin position="62"/>
        <end position="79"/>
    </location>
</feature>
<protein>
    <submittedName>
        <fullName evidence="8">MFS transporter</fullName>
    </submittedName>
</protein>